<proteinExistence type="predicted"/>
<evidence type="ECO:0000313" key="2">
    <source>
        <dbReference type="Proteomes" id="UP000199531"/>
    </source>
</evidence>
<evidence type="ECO:0000313" key="1">
    <source>
        <dbReference type="EMBL" id="SEN80040.1"/>
    </source>
</evidence>
<name>A0A1H8JH58_9BURK</name>
<accession>A0A1H8JH58</accession>
<gene>
    <name evidence="1" type="ORF">SAMN02745977_02051</name>
</gene>
<organism evidence="1 2">
    <name type="scientific">Brachymonas denitrificans DSM 15123</name>
    <dbReference type="NCBI Taxonomy" id="1121117"/>
    <lineage>
        <taxon>Bacteria</taxon>
        <taxon>Pseudomonadati</taxon>
        <taxon>Pseudomonadota</taxon>
        <taxon>Betaproteobacteria</taxon>
        <taxon>Burkholderiales</taxon>
        <taxon>Comamonadaceae</taxon>
        <taxon>Brachymonas</taxon>
    </lineage>
</organism>
<dbReference type="Proteomes" id="UP000199531">
    <property type="component" value="Unassembled WGS sequence"/>
</dbReference>
<keyword evidence="2" id="KW-1185">Reference proteome</keyword>
<reference evidence="1 2" key="1">
    <citation type="submission" date="2016-10" db="EMBL/GenBank/DDBJ databases">
        <authorList>
            <person name="de Groot N.N."/>
        </authorList>
    </citation>
    <scope>NUCLEOTIDE SEQUENCE [LARGE SCALE GENOMIC DNA]</scope>
    <source>
        <strain evidence="1 2">DSM 15123</strain>
    </source>
</reference>
<protein>
    <submittedName>
        <fullName evidence="1">Uncharacterized protein</fullName>
    </submittedName>
</protein>
<sequence>MATKKTTKATPSWSDVKTKLADFDRAGLLGLVQDLYAASKDNKAFLHARFGLGDDPLEPFKDVIIRWINPPDFRNPISVSKAKKAISDYKKALGQPEGLAELTVFYCEEVFDFLAGCGMDDEGFYDALVRMFEQALKYVLALPAAQQAAFLARLDRVRQLGQNVGWGVGDDFDHFWSAAGLAGDE</sequence>
<dbReference type="AlphaFoldDB" id="A0A1H8JH58"/>
<dbReference type="EMBL" id="FOCW01000007">
    <property type="protein sequence ID" value="SEN80040.1"/>
    <property type="molecule type" value="Genomic_DNA"/>
</dbReference>
<dbReference type="RefSeq" id="WP_234970116.1">
    <property type="nucleotide sequence ID" value="NZ_FOCW01000007.1"/>
</dbReference>
<dbReference type="STRING" id="1121117.SAMN02745977_02051"/>